<proteinExistence type="predicted"/>
<accession>A0A3A1UYX2</accession>
<reference evidence="8 9" key="1">
    <citation type="submission" date="2018-09" db="EMBL/GenBank/DDBJ databases">
        <title>Paenibacillus aracenensis nov. sp. isolated from a cave in southern Spain.</title>
        <authorList>
            <person name="Jurado V."/>
            <person name="Gutierrez-Patricio S."/>
            <person name="Gonzalez-Pimentel J.L."/>
            <person name="Miller A.Z."/>
            <person name="Laiz L."/>
            <person name="Saiz-Jimenez C."/>
        </authorList>
    </citation>
    <scope>NUCLEOTIDE SEQUENCE [LARGE SCALE GENOMIC DNA]</scope>
    <source>
        <strain evidence="8 9">DSM 22867</strain>
    </source>
</reference>
<sequence length="241" mass="27143">MLFGLVIGAVCYAVLPSYRLREGGSCFLHEAEEIGGAMNSSIADYIHDVQFNQSIFQAIGELFRKNNHEGTWLHCIKVAQEAKQLAVRFGYSPEAAELAGWLHDIGTIIPNEEKIAVAQSYGVEVLEGEARFPYILHQKISKAMSQDIFQISDNELLNAIACHTTLRPNSSLLDKILFVADKLSWDHSDAAPYLMEMRRSLDMSLEEAAKIYLTHVWDNRMQMKVVHPWLAEAYQELTNGA</sequence>
<keyword evidence="3" id="KW-0547">Nucleotide-binding</keyword>
<dbReference type="PANTHER" id="PTHR35795">
    <property type="entry name" value="SLR1885 PROTEIN"/>
    <property type="match status" value="1"/>
</dbReference>
<organism evidence="8 9">
    <name type="scientific">Paenibacillus nanensis</name>
    <dbReference type="NCBI Taxonomy" id="393251"/>
    <lineage>
        <taxon>Bacteria</taxon>
        <taxon>Bacillati</taxon>
        <taxon>Bacillota</taxon>
        <taxon>Bacilli</taxon>
        <taxon>Bacillales</taxon>
        <taxon>Paenibacillaceae</taxon>
        <taxon>Paenibacillus</taxon>
    </lineage>
</organism>
<gene>
    <name evidence="8" type="ORF">D3P08_09760</name>
</gene>
<dbReference type="InterPro" id="IPR006674">
    <property type="entry name" value="HD_domain"/>
</dbReference>
<name>A0A3A1UYX2_9BACL</name>
<evidence type="ECO:0000256" key="6">
    <source>
        <dbReference type="ARBA" id="ARBA00049417"/>
    </source>
</evidence>
<dbReference type="InterPro" id="IPR005249">
    <property type="entry name" value="YqeK"/>
</dbReference>
<dbReference type="CDD" id="cd00077">
    <property type="entry name" value="HDc"/>
    <property type="match status" value="1"/>
</dbReference>
<keyword evidence="5" id="KW-0408">Iron</keyword>
<dbReference type="Gene3D" id="1.10.3210.10">
    <property type="entry name" value="Hypothetical protein af1432"/>
    <property type="match status" value="1"/>
</dbReference>
<dbReference type="Proteomes" id="UP000266482">
    <property type="component" value="Unassembled WGS sequence"/>
</dbReference>
<dbReference type="Pfam" id="PF01966">
    <property type="entry name" value="HD"/>
    <property type="match status" value="1"/>
</dbReference>
<evidence type="ECO:0000256" key="3">
    <source>
        <dbReference type="ARBA" id="ARBA00022741"/>
    </source>
</evidence>
<dbReference type="SUPFAM" id="SSF109604">
    <property type="entry name" value="HD-domain/PDEase-like"/>
    <property type="match status" value="1"/>
</dbReference>
<comment type="caution">
    <text evidence="8">The sequence shown here is derived from an EMBL/GenBank/DDBJ whole genome shotgun (WGS) entry which is preliminary data.</text>
</comment>
<dbReference type="NCBIfam" id="TIGR00488">
    <property type="entry name" value="bis(5'-nucleosyl)-tetraphosphatase (symmetrical) YqeK"/>
    <property type="match status" value="1"/>
</dbReference>
<evidence type="ECO:0000259" key="7">
    <source>
        <dbReference type="SMART" id="SM00471"/>
    </source>
</evidence>
<evidence type="ECO:0000256" key="1">
    <source>
        <dbReference type="ARBA" id="ARBA00012506"/>
    </source>
</evidence>
<protein>
    <recommendedName>
        <fullName evidence="1">bis(5'-nucleosyl)-tetraphosphatase (symmetrical)</fullName>
        <ecNumber evidence="1">3.6.1.41</ecNumber>
    </recommendedName>
</protein>
<dbReference type="EMBL" id="QXQA01000004">
    <property type="protein sequence ID" value="RIX53697.1"/>
    <property type="molecule type" value="Genomic_DNA"/>
</dbReference>
<keyword evidence="9" id="KW-1185">Reference proteome</keyword>
<keyword evidence="2" id="KW-0479">Metal-binding</keyword>
<keyword evidence="4" id="KW-0378">Hydrolase</keyword>
<dbReference type="InterPro" id="IPR051094">
    <property type="entry name" value="Diverse_Catalytic_Enzymes"/>
</dbReference>
<evidence type="ECO:0000313" key="9">
    <source>
        <dbReference type="Proteomes" id="UP000266482"/>
    </source>
</evidence>
<feature type="domain" description="HD/PDEase" evidence="7">
    <location>
        <begin position="67"/>
        <end position="195"/>
    </location>
</feature>
<comment type="catalytic activity">
    <reaction evidence="6">
        <text>P(1),P(4)-bis(5'-adenosyl) tetraphosphate + H2O = 2 ADP + 2 H(+)</text>
        <dbReference type="Rhea" id="RHEA:24252"/>
        <dbReference type="ChEBI" id="CHEBI:15377"/>
        <dbReference type="ChEBI" id="CHEBI:15378"/>
        <dbReference type="ChEBI" id="CHEBI:58141"/>
        <dbReference type="ChEBI" id="CHEBI:456216"/>
        <dbReference type="EC" id="3.6.1.41"/>
    </reaction>
</comment>
<dbReference type="PANTHER" id="PTHR35795:SF1">
    <property type="entry name" value="BIS(5'-NUCLEOSYL)-TETRAPHOSPHATASE, SYMMETRICAL"/>
    <property type="match status" value="1"/>
</dbReference>
<dbReference type="EC" id="3.6.1.41" evidence="1"/>
<dbReference type="GO" id="GO:0008803">
    <property type="term" value="F:bis(5'-nucleosyl)-tetraphosphatase (symmetrical) activity"/>
    <property type="evidence" value="ECO:0007669"/>
    <property type="project" value="UniProtKB-EC"/>
</dbReference>
<dbReference type="InterPro" id="IPR003607">
    <property type="entry name" value="HD/PDEase_dom"/>
</dbReference>
<evidence type="ECO:0000256" key="2">
    <source>
        <dbReference type="ARBA" id="ARBA00022723"/>
    </source>
</evidence>
<dbReference type="GO" id="GO:0000166">
    <property type="term" value="F:nucleotide binding"/>
    <property type="evidence" value="ECO:0007669"/>
    <property type="project" value="UniProtKB-KW"/>
</dbReference>
<dbReference type="OrthoDB" id="5295945at2"/>
<dbReference type="AlphaFoldDB" id="A0A3A1UYX2"/>
<evidence type="ECO:0000313" key="8">
    <source>
        <dbReference type="EMBL" id="RIX53697.1"/>
    </source>
</evidence>
<evidence type="ECO:0000256" key="5">
    <source>
        <dbReference type="ARBA" id="ARBA00023004"/>
    </source>
</evidence>
<dbReference type="SMART" id="SM00471">
    <property type="entry name" value="HDc"/>
    <property type="match status" value="1"/>
</dbReference>
<evidence type="ECO:0000256" key="4">
    <source>
        <dbReference type="ARBA" id="ARBA00022801"/>
    </source>
</evidence>
<dbReference type="GO" id="GO:0046872">
    <property type="term" value="F:metal ion binding"/>
    <property type="evidence" value="ECO:0007669"/>
    <property type="project" value="UniProtKB-KW"/>
</dbReference>